<dbReference type="InterPro" id="IPR018490">
    <property type="entry name" value="cNMP-bd_dom_sf"/>
</dbReference>
<evidence type="ECO:0000259" key="2">
    <source>
        <dbReference type="PROSITE" id="PS50042"/>
    </source>
</evidence>
<dbReference type="PROSITE" id="PS50042">
    <property type="entry name" value="CNMP_BINDING_3"/>
    <property type="match status" value="1"/>
</dbReference>
<proteinExistence type="predicted"/>
<dbReference type="Proteomes" id="UP001165080">
    <property type="component" value="Unassembled WGS sequence"/>
</dbReference>
<dbReference type="InterPro" id="IPR014710">
    <property type="entry name" value="RmlC-like_jellyroll"/>
</dbReference>
<dbReference type="EMBL" id="BRXU01000030">
    <property type="protein sequence ID" value="GLC59875.1"/>
    <property type="molecule type" value="Genomic_DNA"/>
</dbReference>
<dbReference type="SUPFAM" id="SSF51206">
    <property type="entry name" value="cAMP-binding domain-like"/>
    <property type="match status" value="1"/>
</dbReference>
<evidence type="ECO:0000256" key="1">
    <source>
        <dbReference type="SAM" id="MobiDB-lite"/>
    </source>
</evidence>
<dbReference type="CDD" id="cd00038">
    <property type="entry name" value="CAP_ED"/>
    <property type="match status" value="1"/>
</dbReference>
<dbReference type="Gene3D" id="2.60.120.10">
    <property type="entry name" value="Jelly Rolls"/>
    <property type="match status" value="1"/>
</dbReference>
<protein>
    <recommendedName>
        <fullName evidence="2">Cyclic nucleotide-binding domain-containing protein</fullName>
    </recommendedName>
</protein>
<name>A0A9W6BY28_9CHLO</name>
<evidence type="ECO:0000313" key="4">
    <source>
        <dbReference type="Proteomes" id="UP001165080"/>
    </source>
</evidence>
<dbReference type="AlphaFoldDB" id="A0A9W6BY28"/>
<reference evidence="3 4" key="1">
    <citation type="journal article" date="2023" name="Commun. Biol.">
        <title>Reorganization of the ancestral sex-determining regions during the evolution of trioecy in Pleodorina starrii.</title>
        <authorList>
            <person name="Takahashi K."/>
            <person name="Suzuki S."/>
            <person name="Kawai-Toyooka H."/>
            <person name="Yamamoto K."/>
            <person name="Hamaji T."/>
            <person name="Ootsuki R."/>
            <person name="Yamaguchi H."/>
            <person name="Kawachi M."/>
            <person name="Higashiyama T."/>
            <person name="Nozaki H."/>
        </authorList>
    </citation>
    <scope>NUCLEOTIDE SEQUENCE [LARGE SCALE GENOMIC DNA]</scope>
    <source>
        <strain evidence="3 4">NIES-4479</strain>
    </source>
</reference>
<keyword evidence="4" id="KW-1185">Reference proteome</keyword>
<evidence type="ECO:0000313" key="3">
    <source>
        <dbReference type="EMBL" id="GLC59875.1"/>
    </source>
</evidence>
<organism evidence="3 4">
    <name type="scientific">Pleodorina starrii</name>
    <dbReference type="NCBI Taxonomy" id="330485"/>
    <lineage>
        <taxon>Eukaryota</taxon>
        <taxon>Viridiplantae</taxon>
        <taxon>Chlorophyta</taxon>
        <taxon>core chlorophytes</taxon>
        <taxon>Chlorophyceae</taxon>
        <taxon>CS clade</taxon>
        <taxon>Chlamydomonadales</taxon>
        <taxon>Volvocaceae</taxon>
        <taxon>Pleodorina</taxon>
    </lineage>
</organism>
<feature type="domain" description="Cyclic nucleotide-binding" evidence="2">
    <location>
        <begin position="9"/>
        <end position="51"/>
    </location>
</feature>
<feature type="region of interest" description="Disordered" evidence="1">
    <location>
        <begin position="76"/>
        <end position="103"/>
    </location>
</feature>
<dbReference type="InterPro" id="IPR000595">
    <property type="entry name" value="cNMP-bd_dom"/>
</dbReference>
<gene>
    <name evidence="3" type="primary">PLESTB002405</name>
    <name evidence="3" type="ORF">PLESTB_001547900</name>
</gene>
<accession>A0A9W6BY28</accession>
<sequence>MRALKKGPLLTALDAATLSSLAAVLRSVTFHSSEDVIRQGDIGDRFYIVERADGAGRIQGQALTFTGEPVSWIPLRRPVDQRIDPSPSAGQSRRRPPSTPPCIRVTYESQVMSIMENCNKADLDAAYAGLK</sequence>
<comment type="caution">
    <text evidence="3">The sequence shown here is derived from an EMBL/GenBank/DDBJ whole genome shotgun (WGS) entry which is preliminary data.</text>
</comment>